<evidence type="ECO:0000256" key="3">
    <source>
        <dbReference type="ARBA" id="ARBA00022737"/>
    </source>
</evidence>
<dbReference type="GO" id="GO:0000166">
    <property type="term" value="F:nucleotide binding"/>
    <property type="evidence" value="ECO:0007669"/>
    <property type="project" value="UniProtKB-KW"/>
</dbReference>
<evidence type="ECO:0000256" key="2">
    <source>
        <dbReference type="ARBA" id="ARBA00022614"/>
    </source>
</evidence>
<comment type="caution">
    <text evidence="7">The sequence shown here is derived from an EMBL/GenBank/DDBJ whole genome shotgun (WGS) entry which is preliminary data.</text>
</comment>
<reference evidence="7" key="2">
    <citation type="submission" date="2021-12" db="EMBL/GenBank/DDBJ databases">
        <title>Resequencing data analysis of finger millet.</title>
        <authorList>
            <person name="Hatakeyama M."/>
            <person name="Aluri S."/>
            <person name="Balachadran M.T."/>
            <person name="Sivarajan S.R."/>
            <person name="Poveda L."/>
            <person name="Shimizu-Inatsugi R."/>
            <person name="Schlapbach R."/>
            <person name="Sreeman S.M."/>
            <person name="Shimizu K.K."/>
        </authorList>
    </citation>
    <scope>NUCLEOTIDE SEQUENCE</scope>
</reference>
<dbReference type="PANTHER" id="PTHR19338">
    <property type="entry name" value="TRANSLOCASE OF INNER MITOCHONDRIAL MEMBRANE 13 HOMOLOG"/>
    <property type="match status" value="1"/>
</dbReference>
<name>A0AAV5CAJ0_ELECO</name>
<dbReference type="Gene3D" id="1.20.5.4130">
    <property type="match status" value="1"/>
</dbReference>
<dbReference type="Pfam" id="PF18052">
    <property type="entry name" value="Rx_N"/>
    <property type="match status" value="1"/>
</dbReference>
<evidence type="ECO:0000313" key="7">
    <source>
        <dbReference type="EMBL" id="GJM95294.1"/>
    </source>
</evidence>
<keyword evidence="4" id="KW-0547">Nucleotide-binding</keyword>
<evidence type="ECO:0000256" key="4">
    <source>
        <dbReference type="ARBA" id="ARBA00022741"/>
    </source>
</evidence>
<evidence type="ECO:0000313" key="8">
    <source>
        <dbReference type="Proteomes" id="UP001054889"/>
    </source>
</evidence>
<dbReference type="EMBL" id="BQKI01000005">
    <property type="protein sequence ID" value="GJM95294.1"/>
    <property type="molecule type" value="Genomic_DNA"/>
</dbReference>
<dbReference type="PANTHER" id="PTHR19338:SF73">
    <property type="entry name" value="DISEASE RESISTANCE PROTEIN RGA2-LIKE"/>
    <property type="match status" value="1"/>
</dbReference>
<gene>
    <name evidence="7" type="primary">ga12010</name>
    <name evidence="7" type="ORF">PR202_ga12010</name>
</gene>
<proteinExistence type="inferred from homology"/>
<dbReference type="Proteomes" id="UP001054889">
    <property type="component" value="Unassembled WGS sequence"/>
</dbReference>
<dbReference type="InterPro" id="IPR041118">
    <property type="entry name" value="Rx_N"/>
</dbReference>
<protein>
    <recommendedName>
        <fullName evidence="6">Disease resistance N-terminal domain-containing protein</fullName>
    </recommendedName>
</protein>
<dbReference type="CDD" id="cd14798">
    <property type="entry name" value="RX-CC_like"/>
    <property type="match status" value="1"/>
</dbReference>
<dbReference type="AlphaFoldDB" id="A0AAV5CAJ0"/>
<sequence>MGAMEAVLVSGTLKIVVMKLALLITKEFNSIGGLAKDLEDLQDLVVSINSWLDKVGDQAIRHDESSNWLKQLRDAAYDAEDLVHEFHMEAEKLDVHAVGLNNTVIKYLRRKPKSAVIKCKIAHKVKEIKKRFDAIVKGRSDYKTITNSTTVDHHAPLISKTIGEVSTLLMWMRHQYLGGTN</sequence>
<comment type="similarity">
    <text evidence="1">Belongs to the disease resistance NB-LRR family.</text>
</comment>
<organism evidence="7 8">
    <name type="scientific">Eleusine coracana subsp. coracana</name>
    <dbReference type="NCBI Taxonomy" id="191504"/>
    <lineage>
        <taxon>Eukaryota</taxon>
        <taxon>Viridiplantae</taxon>
        <taxon>Streptophyta</taxon>
        <taxon>Embryophyta</taxon>
        <taxon>Tracheophyta</taxon>
        <taxon>Spermatophyta</taxon>
        <taxon>Magnoliopsida</taxon>
        <taxon>Liliopsida</taxon>
        <taxon>Poales</taxon>
        <taxon>Poaceae</taxon>
        <taxon>PACMAD clade</taxon>
        <taxon>Chloridoideae</taxon>
        <taxon>Cynodonteae</taxon>
        <taxon>Eleusininae</taxon>
        <taxon>Eleusine</taxon>
    </lineage>
</organism>
<evidence type="ECO:0000259" key="6">
    <source>
        <dbReference type="Pfam" id="PF18052"/>
    </source>
</evidence>
<feature type="domain" description="Disease resistance N-terminal" evidence="6">
    <location>
        <begin position="13"/>
        <end position="94"/>
    </location>
</feature>
<keyword evidence="3" id="KW-0677">Repeat</keyword>
<reference evidence="7" key="1">
    <citation type="journal article" date="2018" name="DNA Res.">
        <title>Multiple hybrid de novo genome assembly of finger millet, an orphan allotetraploid crop.</title>
        <authorList>
            <person name="Hatakeyama M."/>
            <person name="Aluri S."/>
            <person name="Balachadran M.T."/>
            <person name="Sivarajan S.R."/>
            <person name="Patrignani A."/>
            <person name="Gruter S."/>
            <person name="Poveda L."/>
            <person name="Shimizu-Inatsugi R."/>
            <person name="Baeten J."/>
            <person name="Francoijs K.J."/>
            <person name="Nataraja K.N."/>
            <person name="Reddy Y.A.N."/>
            <person name="Phadnis S."/>
            <person name="Ravikumar R.L."/>
            <person name="Schlapbach R."/>
            <person name="Sreeman S.M."/>
            <person name="Shimizu K.K."/>
        </authorList>
    </citation>
    <scope>NUCLEOTIDE SEQUENCE</scope>
</reference>
<evidence type="ECO:0000256" key="1">
    <source>
        <dbReference type="ARBA" id="ARBA00008894"/>
    </source>
</evidence>
<dbReference type="GO" id="GO:0006952">
    <property type="term" value="P:defense response"/>
    <property type="evidence" value="ECO:0007669"/>
    <property type="project" value="UniProtKB-KW"/>
</dbReference>
<keyword evidence="5" id="KW-0611">Plant defense</keyword>
<dbReference type="InterPro" id="IPR038005">
    <property type="entry name" value="RX-like_CC"/>
</dbReference>
<evidence type="ECO:0000256" key="5">
    <source>
        <dbReference type="ARBA" id="ARBA00022821"/>
    </source>
</evidence>
<keyword evidence="2" id="KW-0433">Leucine-rich repeat</keyword>
<accession>A0AAV5CAJ0</accession>
<keyword evidence="8" id="KW-1185">Reference proteome</keyword>